<organism evidence="6 7">
    <name type="scientific">Ancylostoma ceylanicum</name>
    <dbReference type="NCBI Taxonomy" id="53326"/>
    <lineage>
        <taxon>Eukaryota</taxon>
        <taxon>Metazoa</taxon>
        <taxon>Ecdysozoa</taxon>
        <taxon>Nematoda</taxon>
        <taxon>Chromadorea</taxon>
        <taxon>Rhabditida</taxon>
        <taxon>Rhabditina</taxon>
        <taxon>Rhabditomorpha</taxon>
        <taxon>Strongyloidea</taxon>
        <taxon>Ancylostomatidae</taxon>
        <taxon>Ancylostomatinae</taxon>
        <taxon>Ancylostoma</taxon>
    </lineage>
</organism>
<dbReference type="InterPro" id="IPR032466">
    <property type="entry name" value="Metal_Hydrolase"/>
</dbReference>
<evidence type="ECO:0000313" key="7">
    <source>
        <dbReference type="Proteomes" id="UP000054495"/>
    </source>
</evidence>
<dbReference type="GO" id="GO:0005829">
    <property type="term" value="C:cytosol"/>
    <property type="evidence" value="ECO:0007669"/>
    <property type="project" value="TreeGrafter"/>
</dbReference>
<comment type="cofactor">
    <cofactor evidence="1">
        <name>Zn(2+)</name>
        <dbReference type="ChEBI" id="CHEBI:29105"/>
    </cofactor>
</comment>
<keyword evidence="7" id="KW-1185">Reference proteome</keyword>
<sequence>MPGTRALVFLEVPQKKTLLYLTPPQRQDPTPGIISEIFIPDEFCCERVSPEMMSYLGKTILPKYIWLDGKVEENVPITIDNDGVIAEIGGVVPYDVIRLENEILLPGFVNAHSHAFHRHLRGRSEIGGKAADTFWKWRDNMYALVDGITEQKLYEYCLSTFREMLAAGITSVGEFHYVHHGTGRFDLDKAVLRAAQDAGIRITLIQTFYENAGFDKPPLHPVQERFVSSYQEFMENFNELMKHCDKTVTIAVAAHSARAVSFDNIKKLYEMAVERGIAFHIHVEEQPKEIEDCMRFLGEKKSPSDFLLENLNISKLFSAVHATYTPLENIKKLTQNGANTVICPCTEGYLGDGIPHVIDGQHISYGTDCNNRIGFLEEMRWACYSQQMLHNSRSVAGFSANRLLYNATMGGARALALDEVVGSFEIGKELDFVSFDLRSPILAGLTPDTIIDGIVFSCDNREIKSTVVAGITRYSQ</sequence>
<evidence type="ECO:0000256" key="1">
    <source>
        <dbReference type="ARBA" id="ARBA00001947"/>
    </source>
</evidence>
<proteinExistence type="predicted"/>
<dbReference type="Proteomes" id="UP000054495">
    <property type="component" value="Unassembled WGS sequence"/>
</dbReference>
<dbReference type="SUPFAM" id="SSF51556">
    <property type="entry name" value="Metallo-dependent hydrolases"/>
    <property type="match status" value="1"/>
</dbReference>
<dbReference type="PANTHER" id="PTHR11271:SF48">
    <property type="entry name" value="AMIDOHYDROLASE-RELATED DOMAIN-CONTAINING PROTEIN"/>
    <property type="match status" value="1"/>
</dbReference>
<reference evidence="6 7" key="1">
    <citation type="submission" date="2013-05" db="EMBL/GenBank/DDBJ databases">
        <title>Draft genome of the parasitic nematode Anyclostoma ceylanicum.</title>
        <authorList>
            <person name="Mitreva M."/>
        </authorList>
    </citation>
    <scope>NUCLEOTIDE SEQUENCE [LARGE SCALE GENOMIC DNA]</scope>
</reference>
<dbReference type="EMBL" id="KE126367">
    <property type="protein sequence ID" value="EPB66213.1"/>
    <property type="molecule type" value="Genomic_DNA"/>
</dbReference>
<dbReference type="PANTHER" id="PTHR11271">
    <property type="entry name" value="GUANINE DEAMINASE"/>
    <property type="match status" value="1"/>
</dbReference>
<gene>
    <name evidence="6" type="ORF">ANCCEY_14696</name>
</gene>
<evidence type="ECO:0000313" key="6">
    <source>
        <dbReference type="EMBL" id="EPB66213.1"/>
    </source>
</evidence>
<dbReference type="AlphaFoldDB" id="A0A0D6L620"/>
<evidence type="ECO:0000256" key="4">
    <source>
        <dbReference type="ARBA" id="ARBA00022833"/>
    </source>
</evidence>
<accession>A0A0D6L620</accession>
<feature type="domain" description="Amidohydrolase-related" evidence="5">
    <location>
        <begin position="103"/>
        <end position="470"/>
    </location>
</feature>
<name>A0A0D6L620_9BILA</name>
<evidence type="ECO:0000256" key="3">
    <source>
        <dbReference type="ARBA" id="ARBA00022801"/>
    </source>
</evidence>
<dbReference type="GO" id="GO:0046872">
    <property type="term" value="F:metal ion binding"/>
    <property type="evidence" value="ECO:0007669"/>
    <property type="project" value="UniProtKB-KW"/>
</dbReference>
<keyword evidence="4" id="KW-0862">Zinc</keyword>
<dbReference type="InterPro" id="IPR011059">
    <property type="entry name" value="Metal-dep_hydrolase_composite"/>
</dbReference>
<keyword evidence="3" id="KW-0378">Hydrolase</keyword>
<dbReference type="SUPFAM" id="SSF51338">
    <property type="entry name" value="Composite domain of metallo-dependent hydrolases"/>
    <property type="match status" value="1"/>
</dbReference>
<evidence type="ECO:0000256" key="2">
    <source>
        <dbReference type="ARBA" id="ARBA00022723"/>
    </source>
</evidence>
<protein>
    <submittedName>
        <fullName evidence="6">Putative formimidoylglutamate deiminase</fullName>
    </submittedName>
</protein>
<dbReference type="InterPro" id="IPR051607">
    <property type="entry name" value="Metallo-dep_hydrolases"/>
</dbReference>
<dbReference type="GO" id="GO:0019239">
    <property type="term" value="F:deaminase activity"/>
    <property type="evidence" value="ECO:0007669"/>
    <property type="project" value="TreeGrafter"/>
</dbReference>
<dbReference type="Pfam" id="PF01979">
    <property type="entry name" value="Amidohydro_1"/>
    <property type="match status" value="1"/>
</dbReference>
<dbReference type="Gene3D" id="3.20.20.140">
    <property type="entry name" value="Metal-dependent hydrolases"/>
    <property type="match status" value="1"/>
</dbReference>
<dbReference type="Gene3D" id="2.30.40.10">
    <property type="entry name" value="Urease, subunit C, domain 1"/>
    <property type="match status" value="1"/>
</dbReference>
<dbReference type="InterPro" id="IPR006680">
    <property type="entry name" value="Amidohydro-rel"/>
</dbReference>
<keyword evidence="2" id="KW-0479">Metal-binding</keyword>
<evidence type="ECO:0000259" key="5">
    <source>
        <dbReference type="Pfam" id="PF01979"/>
    </source>
</evidence>